<accession>A0ABW4R4Z6</accession>
<dbReference type="EMBL" id="JBHUEN010000017">
    <property type="protein sequence ID" value="MFD1881362.1"/>
    <property type="molecule type" value="Genomic_DNA"/>
</dbReference>
<evidence type="ECO:0000313" key="2">
    <source>
        <dbReference type="Proteomes" id="UP001597213"/>
    </source>
</evidence>
<keyword evidence="2" id="KW-1185">Reference proteome</keyword>
<protein>
    <submittedName>
        <fullName evidence="1">Uncharacterized protein</fullName>
    </submittedName>
</protein>
<proteinExistence type="predicted"/>
<name>A0ABW4R4Z6_9RHOB</name>
<dbReference type="Proteomes" id="UP001597213">
    <property type="component" value="Unassembled WGS sequence"/>
</dbReference>
<sequence length="120" mass="13799">MDSLSADICSHYVPAMPSIPSTNRFANRSIRDCARDHMLMVMRCDLCGRTVNYWAEDLAKVIDDPFHEAHVPPWGCGQCGTIDYMSIRWHLPSAQELAAGLTVRRPVRQVVKWIWRDERV</sequence>
<organism evidence="1 2">
    <name type="scientific">Paracoccus pacificus</name>
    <dbReference type="NCBI Taxonomy" id="1463598"/>
    <lineage>
        <taxon>Bacteria</taxon>
        <taxon>Pseudomonadati</taxon>
        <taxon>Pseudomonadota</taxon>
        <taxon>Alphaproteobacteria</taxon>
        <taxon>Rhodobacterales</taxon>
        <taxon>Paracoccaceae</taxon>
        <taxon>Paracoccus</taxon>
    </lineage>
</organism>
<evidence type="ECO:0000313" key="1">
    <source>
        <dbReference type="EMBL" id="MFD1881362.1"/>
    </source>
</evidence>
<gene>
    <name evidence="1" type="ORF">ACFSCT_06480</name>
</gene>
<dbReference type="RefSeq" id="WP_379141143.1">
    <property type="nucleotide sequence ID" value="NZ_JBHUEN010000017.1"/>
</dbReference>
<reference evidence="2" key="1">
    <citation type="journal article" date="2019" name="Int. J. Syst. Evol. Microbiol.">
        <title>The Global Catalogue of Microorganisms (GCM) 10K type strain sequencing project: providing services to taxonomists for standard genome sequencing and annotation.</title>
        <authorList>
            <consortium name="The Broad Institute Genomics Platform"/>
            <consortium name="The Broad Institute Genome Sequencing Center for Infectious Disease"/>
            <person name="Wu L."/>
            <person name="Ma J."/>
        </authorList>
    </citation>
    <scope>NUCLEOTIDE SEQUENCE [LARGE SCALE GENOMIC DNA]</scope>
    <source>
        <strain evidence="2">CCUG 56029</strain>
    </source>
</reference>
<comment type="caution">
    <text evidence="1">The sequence shown here is derived from an EMBL/GenBank/DDBJ whole genome shotgun (WGS) entry which is preliminary data.</text>
</comment>